<dbReference type="InterPro" id="IPR007021">
    <property type="entry name" value="DUF659"/>
</dbReference>
<dbReference type="AlphaFoldDB" id="A0AAD4Y0B9"/>
<dbReference type="GO" id="GO:0046983">
    <property type="term" value="F:protein dimerization activity"/>
    <property type="evidence" value="ECO:0007669"/>
    <property type="project" value="InterPro"/>
</dbReference>
<dbReference type="SUPFAM" id="SSF53098">
    <property type="entry name" value="Ribonuclease H-like"/>
    <property type="match status" value="1"/>
</dbReference>
<evidence type="ECO:0008006" key="6">
    <source>
        <dbReference type="Google" id="ProtNLM"/>
    </source>
</evidence>
<dbReference type="Proteomes" id="UP001202328">
    <property type="component" value="Unassembled WGS sequence"/>
</dbReference>
<evidence type="ECO:0000313" key="4">
    <source>
        <dbReference type="EMBL" id="KAI3963678.1"/>
    </source>
</evidence>
<gene>
    <name evidence="4" type="ORF">MKW98_021918</name>
</gene>
<accession>A0AAD4Y0B9</accession>
<protein>
    <recommendedName>
        <fullName evidence="6">BED-type domain-containing protein</fullName>
    </recommendedName>
</protein>
<evidence type="ECO:0000256" key="1">
    <source>
        <dbReference type="SAM" id="MobiDB-lite"/>
    </source>
</evidence>
<dbReference type="InterPro" id="IPR012337">
    <property type="entry name" value="RNaseH-like_sf"/>
</dbReference>
<evidence type="ECO:0000259" key="3">
    <source>
        <dbReference type="Pfam" id="PF05699"/>
    </source>
</evidence>
<feature type="domain" description="DUF659" evidence="2">
    <location>
        <begin position="201"/>
        <end position="250"/>
    </location>
</feature>
<feature type="region of interest" description="Disordered" evidence="1">
    <location>
        <begin position="87"/>
        <end position="110"/>
    </location>
</feature>
<dbReference type="EMBL" id="JAJJMB010000025">
    <property type="protein sequence ID" value="KAI3963678.1"/>
    <property type="molecule type" value="Genomic_DNA"/>
</dbReference>
<organism evidence="4 5">
    <name type="scientific">Papaver atlanticum</name>
    <dbReference type="NCBI Taxonomy" id="357466"/>
    <lineage>
        <taxon>Eukaryota</taxon>
        <taxon>Viridiplantae</taxon>
        <taxon>Streptophyta</taxon>
        <taxon>Embryophyta</taxon>
        <taxon>Tracheophyta</taxon>
        <taxon>Spermatophyta</taxon>
        <taxon>Magnoliopsida</taxon>
        <taxon>Ranunculales</taxon>
        <taxon>Papaveraceae</taxon>
        <taxon>Papaveroideae</taxon>
        <taxon>Papaver</taxon>
    </lineage>
</organism>
<dbReference type="Pfam" id="PF05699">
    <property type="entry name" value="Dimer_Tnp_hAT"/>
    <property type="match status" value="1"/>
</dbReference>
<dbReference type="PANTHER" id="PTHR32166">
    <property type="entry name" value="OSJNBA0013A04.12 PROTEIN"/>
    <property type="match status" value="1"/>
</dbReference>
<comment type="caution">
    <text evidence="4">The sequence shown here is derived from an EMBL/GenBank/DDBJ whole genome shotgun (WGS) entry which is preliminary data.</text>
</comment>
<keyword evidence="5" id="KW-1185">Reference proteome</keyword>
<evidence type="ECO:0000259" key="2">
    <source>
        <dbReference type="Pfam" id="PF04937"/>
    </source>
</evidence>
<sequence length="570" mass="64181">MAANEVIASVHDHCTVVEKVNNRVTLACNYCGKIVSCYSRLKKHLAGTGGDVSPCVDVPENIKVQMRNSLPLNREVVQLFKSCSLSKKSSNSSDSLEQNSNSAESIQPNLSRKRKHSAIVEYSGLEHEVEVLQVVHCPEILNKLKKEEEEEAEDDSYRQTQRCIGRFFYENSIDFNAANSASFKKMIHALGRRGSTAYKVPNCDDLKGCILEEELKAMREHVLEIVCSWRSTGCSILLDGWTNEKGRSLMLEEIGMLRTGSRVLGKAKAITKFIYSHEIILTLMRKHTCGFNLVTSSRISSMVPFLILERIESQKKNLREMFISPEWKNSTLASTADGLMVAGLVTGEPSFWTETEMLLKASIPLIRALHLLNGGDSRPQLGYIYETMDQLYPFSRLLLKSGFLYYLDDFYVDAEVAARLFCCIVRMADNKREQDLITSQVNEYRRASGAFGNADAVDQRTKLAPANWWSLYGGQCPELQRLATRILSQTCTGALRYGLKRSLTEELHMKAYIFVYHNLRLQNLSAPNTDNTDVFLEPMDPTDEWVGGGSMEEKAADQNGNANNSWMFSS</sequence>
<evidence type="ECO:0000313" key="5">
    <source>
        <dbReference type="Proteomes" id="UP001202328"/>
    </source>
</evidence>
<proteinExistence type="predicted"/>
<feature type="compositionally biased region" description="Polar residues" evidence="1">
    <location>
        <begin position="558"/>
        <end position="570"/>
    </location>
</feature>
<dbReference type="Pfam" id="PF04937">
    <property type="entry name" value="DUF659"/>
    <property type="match status" value="1"/>
</dbReference>
<name>A0AAD4Y0B9_9MAGN</name>
<reference evidence="4" key="1">
    <citation type="submission" date="2022-04" db="EMBL/GenBank/DDBJ databases">
        <title>A functionally conserved STORR gene fusion in Papaver species that diverged 16.8 million years ago.</title>
        <authorList>
            <person name="Catania T."/>
        </authorList>
    </citation>
    <scope>NUCLEOTIDE SEQUENCE</scope>
    <source>
        <strain evidence="4">S-188037</strain>
    </source>
</reference>
<feature type="compositionally biased region" description="Low complexity" evidence="1">
    <location>
        <begin position="87"/>
        <end position="102"/>
    </location>
</feature>
<dbReference type="InterPro" id="IPR008906">
    <property type="entry name" value="HATC_C_dom"/>
</dbReference>
<dbReference type="PANTHER" id="PTHR32166:SF63">
    <property type="entry name" value="HAT TRANSPOSON SUPERFAMILY PROTEIN"/>
    <property type="match status" value="1"/>
</dbReference>
<feature type="domain" description="HAT C-terminal dimerisation" evidence="3">
    <location>
        <begin position="458"/>
        <end position="494"/>
    </location>
</feature>
<feature type="region of interest" description="Disordered" evidence="1">
    <location>
        <begin position="548"/>
        <end position="570"/>
    </location>
</feature>